<accession>A0A0N4XWQ0</accession>
<name>A0A0N4XWQ0_NIPBR</name>
<dbReference type="Proteomes" id="UP000271162">
    <property type="component" value="Unassembled WGS sequence"/>
</dbReference>
<feature type="signal peptide" evidence="1">
    <location>
        <begin position="1"/>
        <end position="19"/>
    </location>
</feature>
<gene>
    <name evidence="2" type="ORF">NBR_LOCUS7341</name>
</gene>
<reference evidence="4" key="1">
    <citation type="submission" date="2017-02" db="UniProtKB">
        <authorList>
            <consortium name="WormBaseParasite"/>
        </authorList>
    </citation>
    <scope>IDENTIFICATION</scope>
</reference>
<keyword evidence="1" id="KW-0732">Signal</keyword>
<proteinExistence type="predicted"/>
<keyword evidence="3" id="KW-1185">Reference proteome</keyword>
<dbReference type="EMBL" id="UYSL01019881">
    <property type="protein sequence ID" value="VDL70930.1"/>
    <property type="molecule type" value="Genomic_DNA"/>
</dbReference>
<protein>
    <submittedName>
        <fullName evidence="4">Conserved secreted protein</fullName>
    </submittedName>
</protein>
<feature type="chain" id="PRO_5043124977" evidence="1">
    <location>
        <begin position="20"/>
        <end position="179"/>
    </location>
</feature>
<dbReference type="WBParaSite" id="NBR_0000734001-mRNA-1">
    <property type="protein sequence ID" value="NBR_0000734001-mRNA-1"/>
    <property type="gene ID" value="NBR_0000734001"/>
</dbReference>
<organism evidence="4">
    <name type="scientific">Nippostrongylus brasiliensis</name>
    <name type="common">Rat hookworm</name>
    <dbReference type="NCBI Taxonomy" id="27835"/>
    <lineage>
        <taxon>Eukaryota</taxon>
        <taxon>Metazoa</taxon>
        <taxon>Ecdysozoa</taxon>
        <taxon>Nematoda</taxon>
        <taxon>Chromadorea</taxon>
        <taxon>Rhabditida</taxon>
        <taxon>Rhabditina</taxon>
        <taxon>Rhabditomorpha</taxon>
        <taxon>Strongyloidea</taxon>
        <taxon>Heligmosomidae</taxon>
        <taxon>Nippostrongylus</taxon>
    </lineage>
</organism>
<evidence type="ECO:0000313" key="2">
    <source>
        <dbReference type="EMBL" id="VDL70930.1"/>
    </source>
</evidence>
<evidence type="ECO:0000313" key="3">
    <source>
        <dbReference type="Proteomes" id="UP000271162"/>
    </source>
</evidence>
<reference evidence="2 3" key="2">
    <citation type="submission" date="2018-11" db="EMBL/GenBank/DDBJ databases">
        <authorList>
            <consortium name="Pathogen Informatics"/>
        </authorList>
    </citation>
    <scope>NUCLEOTIDE SEQUENCE [LARGE SCALE GENOMIC DNA]</scope>
</reference>
<sequence>MVAERHLVLLAALAVVGGAAKYDIFQVVEALTMLTKDDLIARIKVAEDAYRLNKTRDNVMKMNGPLYRKFQIFRAQLNTLSRDEQNVIGRLLSIARDVLDHRINDYVSDRIVEAFRNGGQGLCAKYPRLPAELCSAVPHISGGHPAAPGSSVSTDENFEALIDALTKASSTSSAKLQLP</sequence>
<evidence type="ECO:0000313" key="4">
    <source>
        <dbReference type="WBParaSite" id="NBR_0000734001-mRNA-1"/>
    </source>
</evidence>
<dbReference type="AlphaFoldDB" id="A0A0N4XWQ0"/>
<evidence type="ECO:0000256" key="1">
    <source>
        <dbReference type="SAM" id="SignalP"/>
    </source>
</evidence>